<evidence type="ECO:0000256" key="1">
    <source>
        <dbReference type="SAM" id="MobiDB-lite"/>
    </source>
</evidence>
<keyword evidence="2" id="KW-1133">Transmembrane helix</keyword>
<dbReference type="Proteomes" id="UP001341840">
    <property type="component" value="Unassembled WGS sequence"/>
</dbReference>
<keyword evidence="2" id="KW-0812">Transmembrane</keyword>
<accession>A0ABU6YS96</accession>
<evidence type="ECO:0000313" key="3">
    <source>
        <dbReference type="EMBL" id="MED6211803.1"/>
    </source>
</evidence>
<proteinExistence type="predicted"/>
<comment type="caution">
    <text evidence="3">The sequence shown here is derived from an EMBL/GenBank/DDBJ whole genome shotgun (WGS) entry which is preliminary data.</text>
</comment>
<keyword evidence="2" id="KW-0472">Membrane</keyword>
<dbReference type="EMBL" id="JASCZI010242680">
    <property type="protein sequence ID" value="MED6211803.1"/>
    <property type="molecule type" value="Genomic_DNA"/>
</dbReference>
<feature type="region of interest" description="Disordered" evidence="1">
    <location>
        <begin position="47"/>
        <end position="71"/>
    </location>
</feature>
<evidence type="ECO:0000313" key="4">
    <source>
        <dbReference type="Proteomes" id="UP001341840"/>
    </source>
</evidence>
<feature type="transmembrane region" description="Helical" evidence="2">
    <location>
        <begin position="20"/>
        <end position="38"/>
    </location>
</feature>
<gene>
    <name evidence="3" type="ORF">PIB30_077031</name>
</gene>
<reference evidence="3 4" key="1">
    <citation type="journal article" date="2023" name="Plants (Basel)">
        <title>Bridging the Gap: Combining Genomics and Transcriptomics Approaches to Understand Stylosanthes scabra, an Orphan Legume from the Brazilian Caatinga.</title>
        <authorList>
            <person name="Ferreira-Neto J.R.C."/>
            <person name="da Silva M.D."/>
            <person name="Binneck E."/>
            <person name="de Melo N.F."/>
            <person name="da Silva R.H."/>
            <person name="de Melo A.L.T.M."/>
            <person name="Pandolfi V."/>
            <person name="Bustamante F.O."/>
            <person name="Brasileiro-Vidal A.C."/>
            <person name="Benko-Iseppon A.M."/>
        </authorList>
    </citation>
    <scope>NUCLEOTIDE SEQUENCE [LARGE SCALE GENOMIC DNA]</scope>
    <source>
        <tissue evidence="3">Leaves</tissue>
    </source>
</reference>
<name>A0ABU6YS96_9FABA</name>
<protein>
    <submittedName>
        <fullName evidence="3">Uncharacterized protein</fullName>
    </submittedName>
</protein>
<sequence length="113" mass="12489">MILSLLKTKEFQTGRESGLGASVTYLLVELSILLLYIWMVREGKAPAKAPTSVATGSTTRNPSQPLNSAYSDTECQNNARKLVVKNPIFELRSCFQKRSKRNSSCSTDTISED</sequence>
<organism evidence="3 4">
    <name type="scientific">Stylosanthes scabra</name>
    <dbReference type="NCBI Taxonomy" id="79078"/>
    <lineage>
        <taxon>Eukaryota</taxon>
        <taxon>Viridiplantae</taxon>
        <taxon>Streptophyta</taxon>
        <taxon>Embryophyta</taxon>
        <taxon>Tracheophyta</taxon>
        <taxon>Spermatophyta</taxon>
        <taxon>Magnoliopsida</taxon>
        <taxon>eudicotyledons</taxon>
        <taxon>Gunneridae</taxon>
        <taxon>Pentapetalae</taxon>
        <taxon>rosids</taxon>
        <taxon>fabids</taxon>
        <taxon>Fabales</taxon>
        <taxon>Fabaceae</taxon>
        <taxon>Papilionoideae</taxon>
        <taxon>50 kb inversion clade</taxon>
        <taxon>dalbergioids sensu lato</taxon>
        <taxon>Dalbergieae</taxon>
        <taxon>Pterocarpus clade</taxon>
        <taxon>Stylosanthes</taxon>
    </lineage>
</organism>
<feature type="compositionally biased region" description="Polar residues" evidence="1">
    <location>
        <begin position="52"/>
        <end position="71"/>
    </location>
</feature>
<keyword evidence="4" id="KW-1185">Reference proteome</keyword>
<evidence type="ECO:0000256" key="2">
    <source>
        <dbReference type="SAM" id="Phobius"/>
    </source>
</evidence>